<accession>A0ABW6WIF4</accession>
<evidence type="ECO:0000313" key="1">
    <source>
        <dbReference type="EMBL" id="MFF5291976.1"/>
    </source>
</evidence>
<organism evidence="1 2">
    <name type="scientific">Paractinoplanes globisporus</name>
    <dbReference type="NCBI Taxonomy" id="113565"/>
    <lineage>
        <taxon>Bacteria</taxon>
        <taxon>Bacillati</taxon>
        <taxon>Actinomycetota</taxon>
        <taxon>Actinomycetes</taxon>
        <taxon>Micromonosporales</taxon>
        <taxon>Micromonosporaceae</taxon>
        <taxon>Paractinoplanes</taxon>
    </lineage>
</organism>
<comment type="caution">
    <text evidence="1">The sequence shown here is derived from an EMBL/GenBank/DDBJ whole genome shotgun (WGS) entry which is preliminary data.</text>
</comment>
<protein>
    <submittedName>
        <fullName evidence="1">IniB N-terminal domain-containing protein</fullName>
    </submittedName>
</protein>
<dbReference type="InterPro" id="IPR049709">
    <property type="entry name" value="IniB-like_N"/>
</dbReference>
<keyword evidence="2" id="KW-1185">Reference proteome</keyword>
<sequence length="283" mass="27836">MEFSPTLQDFVLNLIYDPGARSAFELDPHGTLEAAGLGDVTAADVRDVLPLVLDNAPDAVHAPAGLSPVDDVTAGVAHLDVVGAVSQLQAITAQVGGGLYSHATSDLNIAAAGTMTADHLVSGVVSAGVGMTGGLDLNGLGGLDLSHDPAAGLDSAVHTPLEHTNADVSYGVDGLDSHAALTGTLDTTVNATTGLTGSLGIDAGGLDVSGLHEATSSVAGDLSGVDHTVGGLLPDGTVDSATGVIDHHVSSVTGLLDGVTHPAPEPATEAGHDVLGGLTGLHF</sequence>
<dbReference type="RefSeq" id="WP_020509856.1">
    <property type="nucleotide sequence ID" value="NZ_JBIAZU010000004.1"/>
</dbReference>
<dbReference type="EMBL" id="JBIAZU010000004">
    <property type="protein sequence ID" value="MFF5291976.1"/>
    <property type="molecule type" value="Genomic_DNA"/>
</dbReference>
<reference evidence="1 2" key="1">
    <citation type="submission" date="2024-10" db="EMBL/GenBank/DDBJ databases">
        <title>The Natural Products Discovery Center: Release of the First 8490 Sequenced Strains for Exploring Actinobacteria Biosynthetic Diversity.</title>
        <authorList>
            <person name="Kalkreuter E."/>
            <person name="Kautsar S.A."/>
            <person name="Yang D."/>
            <person name="Bader C.D."/>
            <person name="Teijaro C.N."/>
            <person name="Fluegel L."/>
            <person name="Davis C.M."/>
            <person name="Simpson J.R."/>
            <person name="Lauterbach L."/>
            <person name="Steele A.D."/>
            <person name="Gui C."/>
            <person name="Meng S."/>
            <person name="Li G."/>
            <person name="Viehrig K."/>
            <person name="Ye F."/>
            <person name="Su P."/>
            <person name="Kiefer A.F."/>
            <person name="Nichols A."/>
            <person name="Cepeda A.J."/>
            <person name="Yan W."/>
            <person name="Fan B."/>
            <person name="Jiang Y."/>
            <person name="Adhikari A."/>
            <person name="Zheng C.-J."/>
            <person name="Schuster L."/>
            <person name="Cowan T.M."/>
            <person name="Smanski M.J."/>
            <person name="Chevrette M.G."/>
            <person name="De Carvalho L.P.S."/>
            <person name="Shen B."/>
        </authorList>
    </citation>
    <scope>NUCLEOTIDE SEQUENCE [LARGE SCALE GENOMIC DNA]</scope>
    <source>
        <strain evidence="1 2">NPDC000087</strain>
    </source>
</reference>
<evidence type="ECO:0000313" key="2">
    <source>
        <dbReference type="Proteomes" id="UP001602245"/>
    </source>
</evidence>
<proteinExistence type="predicted"/>
<dbReference type="NCBIfam" id="NF038175">
    <property type="entry name" value="IniB_NTERM"/>
    <property type="match status" value="1"/>
</dbReference>
<gene>
    <name evidence="1" type="ORF">ACFY35_21250</name>
</gene>
<name>A0ABW6WIF4_9ACTN</name>
<dbReference type="Proteomes" id="UP001602245">
    <property type="component" value="Unassembled WGS sequence"/>
</dbReference>